<dbReference type="SUPFAM" id="SSF48097">
    <property type="entry name" value="Regulator of G-protein signaling, RGS"/>
    <property type="match status" value="1"/>
</dbReference>
<dbReference type="Gene3D" id="1.10.167.10">
    <property type="entry name" value="Regulator of G-protein Signalling 4, domain 2"/>
    <property type="match status" value="1"/>
</dbReference>
<accession>A0A9Q0R4Y2</accession>
<dbReference type="Pfam" id="PF00615">
    <property type="entry name" value="RGS"/>
    <property type="match status" value="1"/>
</dbReference>
<gene>
    <name evidence="3" type="ORF">M0811_13353</name>
</gene>
<dbReference type="InterPro" id="IPR006869">
    <property type="entry name" value="DUF547"/>
</dbReference>
<dbReference type="EMBL" id="JAPDFW010000137">
    <property type="protein sequence ID" value="KAJ5066673.1"/>
    <property type="molecule type" value="Genomic_DNA"/>
</dbReference>
<dbReference type="Pfam" id="PF04784">
    <property type="entry name" value="DUF547"/>
    <property type="match status" value="1"/>
</dbReference>
<proteinExistence type="predicted"/>
<sequence length="836" mass="98992">MGNTEKTVFKSSQVKKYRKIISKTKKSIFAVDFGGNLVSCTKQMTEIFGNEFINESIWKFIPKFQSHVSMESRNFAEFLLEKLKQTKSIITINFLWIINDKDRIWSTLDISLQPIGKEKQIVQCIYTSCSKPEEMSQLLKNEIENYKKEKFTNPNQIKYYTKRIQQLKFEKNRLAQKDQTGVITESIKDIKTKIQKTISEKEHLQHQIDSTFQLIEQEEAKLHSKEFNQKVIQLKSEKQKLKFEIKKFAAESLLDQNKLAIQKIKERIDDQLICNTDLKYRLQTEQKLNEYNMNIIQKNVNKDDFDQILEILNQQLDLVKKVLEEEKKKKKIEDLRQQIILEKKKFRFLSEQKEDFVLYSTDILSNISISRSSTQDFETTSHISDEPSEKSLSFDYEKEDKEFNTLQDILKDKFSVQFFIEFLVQDFRFESFLFYLAVSQFEEEENEDHQVLFKKADQIYKKFIKSDSLFELNIPLERRTEIRQKILQNEFDNQLFTKEKQMVHQILIEKLFPEFKNSALFQSLKTYYGERNKFLSYNTGILTFERKKSNVLNLITHYQENLRSPMKISENLTEMVINICSSRYSISTEQIELTSLAESLTFMKFLLSSRKLQKAKIKKLQPEQKIPFFVNMYNVLLFHIAVLNLAPKSHGLEQNDFFHYKYNIGGFEMSLNDIKNGILRKNEKMLACVKSAEFGKELVVPKFDPKIHFAMLTLDSHTPILRVLYQDTYEVELENMTQEFIRSRVIFSTKTKKIVLPKLFQEFDVDFGGNWKSVVSWVSRYLEQNDQVKEMVSNLDSYEVRYVAPKKSPLFIFDSSMTSVDLTDSDRSEESQIKEI</sequence>
<dbReference type="CDD" id="cd07440">
    <property type="entry name" value="RGS"/>
    <property type="match status" value="1"/>
</dbReference>
<organism evidence="3 4">
    <name type="scientific">Anaeramoeba ignava</name>
    <name type="common">Anaerobic marine amoeba</name>
    <dbReference type="NCBI Taxonomy" id="1746090"/>
    <lineage>
        <taxon>Eukaryota</taxon>
        <taxon>Metamonada</taxon>
        <taxon>Anaeramoebidae</taxon>
        <taxon>Anaeramoeba</taxon>
    </lineage>
</organism>
<keyword evidence="4" id="KW-1185">Reference proteome</keyword>
<dbReference type="InterPro" id="IPR016137">
    <property type="entry name" value="RGS"/>
</dbReference>
<evidence type="ECO:0000313" key="3">
    <source>
        <dbReference type="EMBL" id="KAJ5066673.1"/>
    </source>
</evidence>
<dbReference type="AlphaFoldDB" id="A0A9Q0R4Y2"/>
<keyword evidence="1" id="KW-0175">Coiled coil</keyword>
<protein>
    <submittedName>
        <fullName evidence="3">Electron carrier/ protein disulfide oxidoreductase</fullName>
    </submittedName>
</protein>
<feature type="coiled-coil region" evidence="1">
    <location>
        <begin position="309"/>
        <end position="352"/>
    </location>
</feature>
<dbReference type="InterPro" id="IPR044926">
    <property type="entry name" value="RGS_subdomain_2"/>
</dbReference>
<feature type="domain" description="RGS" evidence="2">
    <location>
        <begin position="405"/>
        <end position="525"/>
    </location>
</feature>
<dbReference type="Proteomes" id="UP001149090">
    <property type="component" value="Unassembled WGS sequence"/>
</dbReference>
<dbReference type="SMART" id="SM00315">
    <property type="entry name" value="RGS"/>
    <property type="match status" value="1"/>
</dbReference>
<evidence type="ECO:0000259" key="2">
    <source>
        <dbReference type="PROSITE" id="PS50132"/>
    </source>
</evidence>
<dbReference type="OrthoDB" id="196547at2759"/>
<name>A0A9Q0R4Y2_ANAIG</name>
<evidence type="ECO:0000313" key="4">
    <source>
        <dbReference type="Proteomes" id="UP001149090"/>
    </source>
</evidence>
<feature type="coiled-coil region" evidence="1">
    <location>
        <begin position="187"/>
        <end position="251"/>
    </location>
</feature>
<dbReference type="InterPro" id="IPR036305">
    <property type="entry name" value="RGS_sf"/>
</dbReference>
<reference evidence="3" key="1">
    <citation type="submission" date="2022-10" db="EMBL/GenBank/DDBJ databases">
        <title>Novel sulphate-reducing endosymbionts in the free-living metamonad Anaeramoeba.</title>
        <authorList>
            <person name="Jerlstrom-Hultqvist J."/>
            <person name="Cepicka I."/>
            <person name="Gallot-Lavallee L."/>
            <person name="Salas-Leiva D."/>
            <person name="Curtis B.A."/>
            <person name="Zahonova K."/>
            <person name="Pipaliya S."/>
            <person name="Dacks J."/>
            <person name="Roger A.J."/>
        </authorList>
    </citation>
    <scope>NUCLEOTIDE SEQUENCE</scope>
    <source>
        <strain evidence="3">BMAN</strain>
    </source>
</reference>
<dbReference type="PROSITE" id="PS50132">
    <property type="entry name" value="RGS"/>
    <property type="match status" value="1"/>
</dbReference>
<comment type="caution">
    <text evidence="3">The sequence shown here is derived from an EMBL/GenBank/DDBJ whole genome shotgun (WGS) entry which is preliminary data.</text>
</comment>
<evidence type="ECO:0000256" key="1">
    <source>
        <dbReference type="SAM" id="Coils"/>
    </source>
</evidence>
<dbReference type="PANTHER" id="PTHR46361:SF3">
    <property type="entry name" value="ELECTRON CARRIER_ PROTEIN DISULFIDE OXIDOREDUCTASE"/>
    <property type="match status" value="1"/>
</dbReference>
<dbReference type="PANTHER" id="PTHR46361">
    <property type="entry name" value="ELECTRON CARRIER/ PROTEIN DISULFIDE OXIDOREDUCTASE"/>
    <property type="match status" value="1"/>
</dbReference>